<sequence length="59" mass="6738">MLGPEILAVFANSQIFQDHQPTKLNRINTKLNMAGIHSPKREYPQRPEKAIRSFAQTFG</sequence>
<gene>
    <name evidence="1" type="ORF">EVAR_73242_1</name>
</gene>
<dbReference type="Proteomes" id="UP000299102">
    <property type="component" value="Unassembled WGS sequence"/>
</dbReference>
<proteinExistence type="predicted"/>
<dbReference type="EMBL" id="BGZK01005074">
    <property type="protein sequence ID" value="GBP12392.1"/>
    <property type="molecule type" value="Genomic_DNA"/>
</dbReference>
<dbReference type="OrthoDB" id="6727224at2759"/>
<comment type="caution">
    <text evidence="1">The sequence shown here is derived from an EMBL/GenBank/DDBJ whole genome shotgun (WGS) entry which is preliminary data.</text>
</comment>
<accession>A0A4C1TD51</accession>
<evidence type="ECO:0000313" key="1">
    <source>
        <dbReference type="EMBL" id="GBP12392.1"/>
    </source>
</evidence>
<evidence type="ECO:0000313" key="2">
    <source>
        <dbReference type="Proteomes" id="UP000299102"/>
    </source>
</evidence>
<protein>
    <submittedName>
        <fullName evidence="1">Uncharacterized protein</fullName>
    </submittedName>
</protein>
<keyword evidence="2" id="KW-1185">Reference proteome</keyword>
<name>A0A4C1TD51_EUMVA</name>
<dbReference type="AlphaFoldDB" id="A0A4C1TD51"/>
<organism evidence="1 2">
    <name type="scientific">Eumeta variegata</name>
    <name type="common">Bagworm moth</name>
    <name type="synonym">Eumeta japonica</name>
    <dbReference type="NCBI Taxonomy" id="151549"/>
    <lineage>
        <taxon>Eukaryota</taxon>
        <taxon>Metazoa</taxon>
        <taxon>Ecdysozoa</taxon>
        <taxon>Arthropoda</taxon>
        <taxon>Hexapoda</taxon>
        <taxon>Insecta</taxon>
        <taxon>Pterygota</taxon>
        <taxon>Neoptera</taxon>
        <taxon>Endopterygota</taxon>
        <taxon>Lepidoptera</taxon>
        <taxon>Glossata</taxon>
        <taxon>Ditrysia</taxon>
        <taxon>Tineoidea</taxon>
        <taxon>Psychidae</taxon>
        <taxon>Oiketicinae</taxon>
        <taxon>Eumeta</taxon>
    </lineage>
</organism>
<feature type="non-terminal residue" evidence="1">
    <location>
        <position position="59"/>
    </location>
</feature>
<reference evidence="1 2" key="1">
    <citation type="journal article" date="2019" name="Commun. Biol.">
        <title>The bagworm genome reveals a unique fibroin gene that provides high tensile strength.</title>
        <authorList>
            <person name="Kono N."/>
            <person name="Nakamura H."/>
            <person name="Ohtoshi R."/>
            <person name="Tomita M."/>
            <person name="Numata K."/>
            <person name="Arakawa K."/>
        </authorList>
    </citation>
    <scope>NUCLEOTIDE SEQUENCE [LARGE SCALE GENOMIC DNA]</scope>
</reference>